<sequence>MKRAIRYAGLLVAVCMLGLAVLAGCSGSSSDKGGAAADAENSKGASATATTAVQVKKLTGPTPVPAWSDKAVMYEVNVRQYTKEGTFKAFEAHLPRLKELGVDVLWLMPIYPISKTKRNGSLGSYYAVDDYKAVNPEFGSADDFKALVDKAHELGFKVMLDWVANHTGWDNAWTKNAGWYTTDEAGNIVQPVGTDWADVADLNYESADMQAAMIDAMKYWVTEFDIDGYRCDYASGVPTAFWEKARAELEQVKPLYMLAEDDQQIGLLNHAFNANYDWQLYSMMNRIAKGLGNADQVSKYGERMAKMFPGGTYSLNFTSNHDENSWTGTEYERLKDAVRPMAALSFTMPGMPLIYSGQEAGLNKRLLFFDKDEIPWNDLGMTPFYQKLIQLKHDNPALWNGKAGGPYHTLAVSDTKHLVAFERTKDSNTVIVAMNLSGETVKGSFKAEAATGSYKSFPDGAQVVVQSEQSIELEPWAYVIYTK</sequence>
<accession>A0A3D9RWN2</accession>
<protein>
    <submittedName>
        <fullName evidence="3">Glycosidase</fullName>
    </submittedName>
</protein>
<dbReference type="SUPFAM" id="SSF51011">
    <property type="entry name" value="Glycosyl hydrolase domain"/>
    <property type="match status" value="1"/>
</dbReference>
<keyword evidence="4" id="KW-1185">Reference proteome</keyword>
<feature type="signal peptide" evidence="1">
    <location>
        <begin position="1"/>
        <end position="23"/>
    </location>
</feature>
<comment type="caution">
    <text evidence="3">The sequence shown here is derived from an EMBL/GenBank/DDBJ whole genome shotgun (WGS) entry which is preliminary data.</text>
</comment>
<evidence type="ECO:0000259" key="2">
    <source>
        <dbReference type="SMART" id="SM00642"/>
    </source>
</evidence>
<keyword evidence="3" id="KW-0326">Glycosidase</keyword>
<dbReference type="CDD" id="cd11313">
    <property type="entry name" value="AmyAc_arch_bac_AmyA"/>
    <property type="match status" value="1"/>
</dbReference>
<dbReference type="InterPro" id="IPR017853">
    <property type="entry name" value="GH"/>
</dbReference>
<dbReference type="PROSITE" id="PS51257">
    <property type="entry name" value="PROKAR_LIPOPROTEIN"/>
    <property type="match status" value="1"/>
</dbReference>
<dbReference type="Gene3D" id="2.60.40.1180">
    <property type="entry name" value="Golgi alpha-mannosidase II"/>
    <property type="match status" value="1"/>
</dbReference>
<organism evidence="3 4">
    <name type="scientific">Paenibacillus taihuensis</name>
    <dbReference type="NCBI Taxonomy" id="1156355"/>
    <lineage>
        <taxon>Bacteria</taxon>
        <taxon>Bacillati</taxon>
        <taxon>Bacillota</taxon>
        <taxon>Bacilli</taxon>
        <taxon>Bacillales</taxon>
        <taxon>Paenibacillaceae</taxon>
        <taxon>Paenibacillus</taxon>
    </lineage>
</organism>
<keyword evidence="3" id="KW-0378">Hydrolase</keyword>
<dbReference type="SUPFAM" id="SSF51445">
    <property type="entry name" value="(Trans)glycosidases"/>
    <property type="match status" value="1"/>
</dbReference>
<dbReference type="GO" id="GO:0005975">
    <property type="term" value="P:carbohydrate metabolic process"/>
    <property type="evidence" value="ECO:0007669"/>
    <property type="project" value="InterPro"/>
</dbReference>
<evidence type="ECO:0000313" key="4">
    <source>
        <dbReference type="Proteomes" id="UP000256304"/>
    </source>
</evidence>
<dbReference type="InterPro" id="IPR006047">
    <property type="entry name" value="GH13_cat_dom"/>
</dbReference>
<feature type="chain" id="PRO_5038793656" evidence="1">
    <location>
        <begin position="24"/>
        <end position="483"/>
    </location>
</feature>
<keyword evidence="1" id="KW-0732">Signal</keyword>
<feature type="domain" description="Glycosyl hydrolase family 13 catalytic" evidence="2">
    <location>
        <begin position="75"/>
        <end position="392"/>
    </location>
</feature>
<dbReference type="Pfam" id="PF00128">
    <property type="entry name" value="Alpha-amylase"/>
    <property type="match status" value="2"/>
</dbReference>
<dbReference type="PANTHER" id="PTHR47786">
    <property type="entry name" value="ALPHA-1,4-GLUCAN:MALTOSE-1-PHOSPHATE MALTOSYLTRANSFERASE"/>
    <property type="match status" value="1"/>
</dbReference>
<dbReference type="EMBL" id="QTTN01000018">
    <property type="protein sequence ID" value="REE81486.1"/>
    <property type="molecule type" value="Genomic_DNA"/>
</dbReference>
<dbReference type="AlphaFoldDB" id="A0A3D9RWN2"/>
<dbReference type="GO" id="GO:0016798">
    <property type="term" value="F:hydrolase activity, acting on glycosyl bonds"/>
    <property type="evidence" value="ECO:0007669"/>
    <property type="project" value="UniProtKB-KW"/>
</dbReference>
<evidence type="ECO:0000256" key="1">
    <source>
        <dbReference type="SAM" id="SignalP"/>
    </source>
</evidence>
<name>A0A3D9RWN2_9BACL</name>
<dbReference type="Proteomes" id="UP000256304">
    <property type="component" value="Unassembled WGS sequence"/>
</dbReference>
<dbReference type="RefSeq" id="WP_245996048.1">
    <property type="nucleotide sequence ID" value="NZ_QTTN01000018.1"/>
</dbReference>
<dbReference type="InterPro" id="IPR013780">
    <property type="entry name" value="Glyco_hydro_b"/>
</dbReference>
<reference evidence="3 4" key="1">
    <citation type="submission" date="2018-08" db="EMBL/GenBank/DDBJ databases">
        <title>Genomic Encyclopedia of Type Strains, Phase III (KMG-III): the genomes of soil and plant-associated and newly described type strains.</title>
        <authorList>
            <person name="Whitman W."/>
        </authorList>
    </citation>
    <scope>NUCLEOTIDE SEQUENCE [LARGE SCALE GENOMIC DNA]</scope>
    <source>
        <strain evidence="3 4">CGMCC 1.10966</strain>
    </source>
</reference>
<evidence type="ECO:0000313" key="3">
    <source>
        <dbReference type="EMBL" id="REE81486.1"/>
    </source>
</evidence>
<proteinExistence type="predicted"/>
<dbReference type="Gene3D" id="3.20.20.80">
    <property type="entry name" value="Glycosidases"/>
    <property type="match status" value="1"/>
</dbReference>
<gene>
    <name evidence="3" type="ORF">A8990_11810</name>
</gene>
<dbReference type="PANTHER" id="PTHR47786:SF2">
    <property type="entry name" value="GLYCOSYL HYDROLASE FAMILY 13 CATALYTIC DOMAIN-CONTAINING PROTEIN"/>
    <property type="match status" value="1"/>
</dbReference>
<dbReference type="SMART" id="SM00642">
    <property type="entry name" value="Aamy"/>
    <property type="match status" value="1"/>
</dbReference>